<dbReference type="RefSeq" id="WP_190252282.1">
    <property type="nucleotide sequence ID" value="NZ_BMPI01000024.1"/>
</dbReference>
<dbReference type="PANTHER" id="PTHR35585">
    <property type="entry name" value="HHE DOMAIN PROTEIN (AFU_ORTHOLOGUE AFUA_4G00730)"/>
    <property type="match status" value="1"/>
</dbReference>
<feature type="domain" description="Hemerythrin-like" evidence="1">
    <location>
        <begin position="5"/>
        <end position="116"/>
    </location>
</feature>
<dbReference type="PANTHER" id="PTHR35585:SF1">
    <property type="entry name" value="HHE DOMAIN PROTEIN (AFU_ORTHOLOGUE AFUA_4G00730)"/>
    <property type="match status" value="1"/>
</dbReference>
<sequence length="118" mass="13023">MSSDLVERLVADHRRLEELFAEIETATDPAARRSALDAATALLAGHTRAEEERLHPLLGAEIAAYEAAEHARVDELVARLAELNDVDPAFAELLAALLDTARQHMQEEETELFPRLLG</sequence>
<dbReference type="Gene3D" id="1.20.120.520">
    <property type="entry name" value="nmb1532 protein domain like"/>
    <property type="match status" value="1"/>
</dbReference>
<evidence type="ECO:0000313" key="3">
    <source>
        <dbReference type="Proteomes" id="UP000642070"/>
    </source>
</evidence>
<name>A0A917WYI6_9ACTN</name>
<dbReference type="Proteomes" id="UP000642070">
    <property type="component" value="Unassembled WGS sequence"/>
</dbReference>
<reference evidence="2" key="2">
    <citation type="submission" date="2020-09" db="EMBL/GenBank/DDBJ databases">
        <authorList>
            <person name="Sun Q."/>
            <person name="Ohkuma M."/>
        </authorList>
    </citation>
    <scope>NUCLEOTIDE SEQUENCE</scope>
    <source>
        <strain evidence="2">JCM 19831</strain>
    </source>
</reference>
<dbReference type="AlphaFoldDB" id="A0A917WYI6"/>
<reference evidence="2" key="1">
    <citation type="journal article" date="2014" name="Int. J. Syst. Evol. Microbiol.">
        <title>Complete genome sequence of Corynebacterium casei LMG S-19264T (=DSM 44701T), isolated from a smear-ripened cheese.</title>
        <authorList>
            <consortium name="US DOE Joint Genome Institute (JGI-PGF)"/>
            <person name="Walter F."/>
            <person name="Albersmeier A."/>
            <person name="Kalinowski J."/>
            <person name="Ruckert C."/>
        </authorList>
    </citation>
    <scope>NUCLEOTIDE SEQUENCE</scope>
    <source>
        <strain evidence="2">JCM 19831</strain>
    </source>
</reference>
<dbReference type="Pfam" id="PF01814">
    <property type="entry name" value="Hemerythrin"/>
    <property type="match status" value="1"/>
</dbReference>
<accession>A0A917WYI6</accession>
<dbReference type="EMBL" id="BMPI01000024">
    <property type="protein sequence ID" value="GGM41905.1"/>
    <property type="molecule type" value="Genomic_DNA"/>
</dbReference>
<organism evidence="2 3">
    <name type="scientific">Dactylosporangium sucinum</name>
    <dbReference type="NCBI Taxonomy" id="1424081"/>
    <lineage>
        <taxon>Bacteria</taxon>
        <taxon>Bacillati</taxon>
        <taxon>Actinomycetota</taxon>
        <taxon>Actinomycetes</taxon>
        <taxon>Micromonosporales</taxon>
        <taxon>Micromonosporaceae</taxon>
        <taxon>Dactylosporangium</taxon>
    </lineage>
</organism>
<gene>
    <name evidence="2" type="ORF">GCM10007977_049300</name>
</gene>
<proteinExistence type="predicted"/>
<protein>
    <recommendedName>
        <fullName evidence="1">Hemerythrin-like domain-containing protein</fullName>
    </recommendedName>
</protein>
<evidence type="ECO:0000259" key="1">
    <source>
        <dbReference type="Pfam" id="PF01814"/>
    </source>
</evidence>
<keyword evidence="3" id="KW-1185">Reference proteome</keyword>
<dbReference type="InterPro" id="IPR012312">
    <property type="entry name" value="Hemerythrin-like"/>
</dbReference>
<evidence type="ECO:0000313" key="2">
    <source>
        <dbReference type="EMBL" id="GGM41905.1"/>
    </source>
</evidence>
<comment type="caution">
    <text evidence="2">The sequence shown here is derived from an EMBL/GenBank/DDBJ whole genome shotgun (WGS) entry which is preliminary data.</text>
</comment>